<dbReference type="InterPro" id="IPR026444">
    <property type="entry name" value="Secre_tail"/>
</dbReference>
<dbReference type="RefSeq" id="WP_111000331.1">
    <property type="nucleotide sequence ID" value="NZ_QKTW01000023.1"/>
</dbReference>
<keyword evidence="4" id="KW-1185">Reference proteome</keyword>
<accession>A0A2W2AV18</accession>
<dbReference type="Pfam" id="PF18962">
    <property type="entry name" value="Por_Secre_tail"/>
    <property type="match status" value="1"/>
</dbReference>
<dbReference type="SUPFAM" id="SSF69322">
    <property type="entry name" value="Tricorn protease domain 2"/>
    <property type="match status" value="1"/>
</dbReference>
<feature type="domain" description="Secretion system C-terminal sorting" evidence="2">
    <location>
        <begin position="679"/>
        <end position="751"/>
    </location>
</feature>
<evidence type="ECO:0000313" key="4">
    <source>
        <dbReference type="Proteomes" id="UP000248745"/>
    </source>
</evidence>
<evidence type="ECO:0000259" key="2">
    <source>
        <dbReference type="Pfam" id="PF18962"/>
    </source>
</evidence>
<name>A0A2W2AV18_9BACT</name>
<dbReference type="NCBIfam" id="TIGR04183">
    <property type="entry name" value="Por_Secre_tail"/>
    <property type="match status" value="1"/>
</dbReference>
<dbReference type="AlphaFoldDB" id="A0A2W2AV18"/>
<dbReference type="OrthoDB" id="3799094at2"/>
<comment type="caution">
    <text evidence="3">The sequence shown here is derived from an EMBL/GenBank/DDBJ whole genome shotgun (WGS) entry which is preliminary data.</text>
</comment>
<dbReference type="EMBL" id="QKTW01000023">
    <property type="protein sequence ID" value="PZF71528.1"/>
    <property type="molecule type" value="Genomic_DNA"/>
</dbReference>
<proteinExistence type="predicted"/>
<evidence type="ECO:0000313" key="3">
    <source>
        <dbReference type="EMBL" id="PZF71528.1"/>
    </source>
</evidence>
<organism evidence="3 4">
    <name type="scientific">Taibaiella soli</name>
    <dbReference type="NCBI Taxonomy" id="1649169"/>
    <lineage>
        <taxon>Bacteria</taxon>
        <taxon>Pseudomonadati</taxon>
        <taxon>Bacteroidota</taxon>
        <taxon>Chitinophagia</taxon>
        <taxon>Chitinophagales</taxon>
        <taxon>Chitinophagaceae</taxon>
        <taxon>Taibaiella</taxon>
    </lineage>
</organism>
<evidence type="ECO:0000256" key="1">
    <source>
        <dbReference type="SAM" id="SignalP"/>
    </source>
</evidence>
<keyword evidence="1" id="KW-0732">Signal</keyword>
<sequence>MKNLSNRVLTIASLCVFLSQTTQAQDTYWSMANQQVYNTKTGTLTTLPAWPASPRLDYYYPTASNPLWDPKGVFSSAGNLLFTGSQNYLMFDGGPISTLASRGVAPLGGSCTSKYAVINAYQTSGSHTSTCDVSILDVSSGVPTPVSGSTLNAYGDFNHFDAVVAPKQTNGDRYVYFISALNPLSNSNPFVEQYTLHADGTTSSANYSAQDNDPTHVINSRAKVSNDGAYVAYQIADGTIMTFNTATQQFVPGPKLTTFYGLEGVNLNGTVRWFVSLNSRMVYFDQGSTSTITAANAGGIISDIALGPDGLLYAARGWQVTGGPAADLMTLDPTITGLQTPKLKASNCVYFNGVSYHFGNQITGENTNEVSSIYTDFTVNGGRGTLLHPKNLYTCTGFDLFDLTRPVQSSINISIVQVDATDNPVAGGFNFGGYSIPNSGLGVYNLKNLPGTNGTWLATHPGIYRITMYTTDGCGRLASHVEYVQVIVANATVDFKMIGPSDNNGTQVCPGGVQDRYIYSYYFTPFAQPVTTPPCVQGWLGVSTLGITQGTITGTTLTPANYPGATTPYEVRVEELKSDGSTPNKTTPILKKNPGSIGLAFTFNPKTSPSYYFTTNYETIKNNYVYKTVVSMNSVECGIIKDSSYFKIIDGGLSSDDGGSGFPEQWRMVEVPASEFVNVYPNPTTNSVHFAWNSNAEGKDATISIVDVLGRMIYNQTLAETKGSNDRLVDLSTVASGTYHYTLKTSNGEKTGTVVKQ</sequence>
<reference evidence="3 4" key="1">
    <citation type="submission" date="2018-06" db="EMBL/GenBank/DDBJ databases">
        <title>Mucibacter soli gen. nov., sp. nov., a new member of the family Chitinophagaceae producing mucin.</title>
        <authorList>
            <person name="Kim M.-K."/>
            <person name="Park S."/>
            <person name="Kim T.-S."/>
            <person name="Joung Y."/>
            <person name="Han J.-H."/>
            <person name="Kim S.B."/>
        </authorList>
    </citation>
    <scope>NUCLEOTIDE SEQUENCE [LARGE SCALE GENOMIC DNA]</scope>
    <source>
        <strain evidence="3 4">R1-15</strain>
    </source>
</reference>
<gene>
    <name evidence="3" type="ORF">DN068_17970</name>
</gene>
<feature type="signal peptide" evidence="1">
    <location>
        <begin position="1"/>
        <end position="24"/>
    </location>
</feature>
<protein>
    <recommendedName>
        <fullName evidence="2">Secretion system C-terminal sorting domain-containing protein</fullName>
    </recommendedName>
</protein>
<dbReference type="Proteomes" id="UP000248745">
    <property type="component" value="Unassembled WGS sequence"/>
</dbReference>
<feature type="chain" id="PRO_5015915355" description="Secretion system C-terminal sorting domain-containing protein" evidence="1">
    <location>
        <begin position="25"/>
        <end position="757"/>
    </location>
</feature>